<evidence type="ECO:0000313" key="1">
    <source>
        <dbReference type="EMBL" id="KAH9845203.1"/>
    </source>
</evidence>
<comment type="caution">
    <text evidence="1">The sequence shown here is derived from an EMBL/GenBank/DDBJ whole genome shotgun (WGS) entry which is preliminary data.</text>
</comment>
<protein>
    <submittedName>
        <fullName evidence="1">Uncharacterized protein</fullName>
    </submittedName>
</protein>
<evidence type="ECO:0000313" key="2">
    <source>
        <dbReference type="Proteomes" id="UP001138500"/>
    </source>
</evidence>
<dbReference type="EMBL" id="RIBY02000114">
    <property type="protein sequence ID" value="KAH9845203.1"/>
    <property type="molecule type" value="Genomic_DNA"/>
</dbReference>
<organism evidence="1 2">
    <name type="scientific">Teratosphaeria destructans</name>
    <dbReference type="NCBI Taxonomy" id="418781"/>
    <lineage>
        <taxon>Eukaryota</taxon>
        <taxon>Fungi</taxon>
        <taxon>Dikarya</taxon>
        <taxon>Ascomycota</taxon>
        <taxon>Pezizomycotina</taxon>
        <taxon>Dothideomycetes</taxon>
        <taxon>Dothideomycetidae</taxon>
        <taxon>Mycosphaerellales</taxon>
        <taxon>Teratosphaeriaceae</taxon>
        <taxon>Teratosphaeria</taxon>
    </lineage>
</organism>
<gene>
    <name evidence="1" type="ORF">Tdes44962_MAKER06777</name>
</gene>
<sequence length="81" mass="9019">MTRIPSSAHLGEQDRVVGMKDGVSSLTCMVFTVARALRTLATVQEQGRLMPRRQVSGRLRLSREEATVAPATYGWQLFQVD</sequence>
<dbReference type="AlphaFoldDB" id="A0A9W7T0X1"/>
<name>A0A9W7T0X1_9PEZI</name>
<keyword evidence="2" id="KW-1185">Reference proteome</keyword>
<accession>A0A9W7T0X1</accession>
<proteinExistence type="predicted"/>
<dbReference type="Proteomes" id="UP001138500">
    <property type="component" value="Unassembled WGS sequence"/>
</dbReference>
<reference evidence="1 2" key="2">
    <citation type="journal article" date="2021" name="Curr. Genet.">
        <title>Genetic response to nitrogen starvation in the aggressive Eucalyptus foliar pathogen Teratosphaeria destructans.</title>
        <authorList>
            <person name="Havenga M."/>
            <person name="Wingfield B.D."/>
            <person name="Wingfield M.J."/>
            <person name="Dreyer L.L."/>
            <person name="Roets F."/>
            <person name="Aylward J."/>
        </authorList>
    </citation>
    <scope>NUCLEOTIDE SEQUENCE [LARGE SCALE GENOMIC DNA]</scope>
    <source>
        <strain evidence="1">CMW44962</strain>
    </source>
</reference>
<reference evidence="1 2" key="1">
    <citation type="journal article" date="2018" name="IMA Fungus">
        <title>IMA Genome-F 10: Nine draft genome sequences of Claviceps purpurea s.lat., including C. arundinis, C. humidiphila, and C. cf. spartinae, pseudomolecules for the pitch canker pathogen Fusarium circinatum, draft genome of Davidsoniella eucalypti, Grosmannia galeiformis, Quambalaria eucalypti, and Teratosphaeria destructans.</title>
        <authorList>
            <person name="Wingfield B.D."/>
            <person name="Liu M."/>
            <person name="Nguyen H.D."/>
            <person name="Lane F.A."/>
            <person name="Morgan S.W."/>
            <person name="De Vos L."/>
            <person name="Wilken P.M."/>
            <person name="Duong T.A."/>
            <person name="Aylward J."/>
            <person name="Coetzee M.P."/>
            <person name="Dadej K."/>
            <person name="De Beer Z.W."/>
            <person name="Findlay W."/>
            <person name="Havenga M."/>
            <person name="Kolarik M."/>
            <person name="Menzies J.G."/>
            <person name="Naidoo K."/>
            <person name="Pochopski O."/>
            <person name="Shoukouhi P."/>
            <person name="Santana Q.C."/>
            <person name="Seifert K.A."/>
            <person name="Soal N."/>
            <person name="Steenkamp E.T."/>
            <person name="Tatham C.T."/>
            <person name="van der Nest M.A."/>
            <person name="Wingfield M.J."/>
        </authorList>
    </citation>
    <scope>NUCLEOTIDE SEQUENCE [LARGE SCALE GENOMIC DNA]</scope>
    <source>
        <strain evidence="1">CMW44962</strain>
    </source>
</reference>